<evidence type="ECO:0000256" key="4">
    <source>
        <dbReference type="RuleBase" id="RU361161"/>
    </source>
</evidence>
<dbReference type="InterPro" id="IPR036962">
    <property type="entry name" value="Glyco_hydro_3_N_sf"/>
</dbReference>
<dbReference type="InterPro" id="IPR026891">
    <property type="entry name" value="Fn3-like"/>
</dbReference>
<reference evidence="8" key="1">
    <citation type="journal article" date="2019" name="Int. J. Syst. Evol. Microbiol.">
        <title>The Global Catalogue of Microorganisms (GCM) 10K type strain sequencing project: providing services to taxonomists for standard genome sequencing and annotation.</title>
        <authorList>
            <consortium name="The Broad Institute Genomics Platform"/>
            <consortium name="The Broad Institute Genome Sequencing Center for Infectious Disease"/>
            <person name="Wu L."/>
            <person name="Ma J."/>
        </authorList>
    </citation>
    <scope>NUCLEOTIDE SEQUENCE [LARGE SCALE GENOMIC DNA]</scope>
    <source>
        <strain evidence="8">JCM 14303</strain>
    </source>
</reference>
<dbReference type="InterPro" id="IPR019800">
    <property type="entry name" value="Glyco_hydro_3_AS"/>
</dbReference>
<dbReference type="PROSITE" id="PS00775">
    <property type="entry name" value="GLYCOSYL_HYDROL_F3"/>
    <property type="match status" value="1"/>
</dbReference>
<evidence type="ECO:0000256" key="2">
    <source>
        <dbReference type="ARBA" id="ARBA00022801"/>
    </source>
</evidence>
<dbReference type="Pfam" id="PF14310">
    <property type="entry name" value="Fn3-like"/>
    <property type="match status" value="1"/>
</dbReference>
<name>A0ABP4L6Q4_9ACTN</name>
<dbReference type="Pfam" id="PF00933">
    <property type="entry name" value="Glyco_hydro_3"/>
    <property type="match status" value="1"/>
</dbReference>
<dbReference type="Pfam" id="PF01915">
    <property type="entry name" value="Glyco_hydro_3_C"/>
    <property type="match status" value="1"/>
</dbReference>
<keyword evidence="3" id="KW-0119">Carbohydrate metabolism</keyword>
<proteinExistence type="inferred from homology"/>
<dbReference type="InterPro" id="IPR002772">
    <property type="entry name" value="Glyco_hydro_3_C"/>
</dbReference>
<dbReference type="PANTHER" id="PTHR42715:SF10">
    <property type="entry name" value="BETA-GLUCOSIDASE"/>
    <property type="match status" value="1"/>
</dbReference>
<dbReference type="PRINTS" id="PR00133">
    <property type="entry name" value="GLHYDRLASE3"/>
</dbReference>
<evidence type="ECO:0000313" key="8">
    <source>
        <dbReference type="Proteomes" id="UP001500363"/>
    </source>
</evidence>
<protein>
    <submittedName>
        <fullName evidence="7">Glycoside hydrolase family 3 C-terminal domain-containing protein</fullName>
    </submittedName>
</protein>
<gene>
    <name evidence="7" type="ORF">GCM10009741_15890</name>
</gene>
<dbReference type="SMART" id="SM01217">
    <property type="entry name" value="Fn3_like"/>
    <property type="match status" value="1"/>
</dbReference>
<keyword evidence="8" id="KW-1185">Reference proteome</keyword>
<comment type="caution">
    <text evidence="7">The sequence shown here is derived from an EMBL/GenBank/DDBJ whole genome shotgun (WGS) entry which is preliminary data.</text>
</comment>
<evidence type="ECO:0000259" key="6">
    <source>
        <dbReference type="SMART" id="SM01217"/>
    </source>
</evidence>
<evidence type="ECO:0000313" key="7">
    <source>
        <dbReference type="EMBL" id="GAA1517389.1"/>
    </source>
</evidence>
<feature type="compositionally biased region" description="Basic and acidic residues" evidence="5">
    <location>
        <begin position="394"/>
        <end position="413"/>
    </location>
</feature>
<dbReference type="InterPro" id="IPR050288">
    <property type="entry name" value="Cellulose_deg_GH3"/>
</dbReference>
<dbReference type="InterPro" id="IPR036881">
    <property type="entry name" value="Glyco_hydro_3_C_sf"/>
</dbReference>
<dbReference type="Proteomes" id="UP001500363">
    <property type="component" value="Unassembled WGS sequence"/>
</dbReference>
<dbReference type="GO" id="GO:0016787">
    <property type="term" value="F:hydrolase activity"/>
    <property type="evidence" value="ECO:0007669"/>
    <property type="project" value="UniProtKB-KW"/>
</dbReference>
<dbReference type="InterPro" id="IPR017853">
    <property type="entry name" value="GH"/>
</dbReference>
<keyword evidence="2 4" id="KW-0378">Hydrolase</keyword>
<dbReference type="SUPFAM" id="SSF51445">
    <property type="entry name" value="(Trans)glycosidases"/>
    <property type="match status" value="1"/>
</dbReference>
<evidence type="ECO:0000256" key="3">
    <source>
        <dbReference type="ARBA" id="ARBA00023277"/>
    </source>
</evidence>
<keyword evidence="4" id="KW-0326">Glycosidase</keyword>
<feature type="region of interest" description="Disordered" evidence="5">
    <location>
        <begin position="384"/>
        <end position="413"/>
    </location>
</feature>
<accession>A0ABP4L6Q4</accession>
<evidence type="ECO:0000256" key="1">
    <source>
        <dbReference type="ARBA" id="ARBA00005336"/>
    </source>
</evidence>
<dbReference type="RefSeq" id="WP_344171485.1">
    <property type="nucleotide sequence ID" value="NZ_BAAANC010000001.1"/>
</dbReference>
<dbReference type="EMBL" id="BAAANC010000001">
    <property type="protein sequence ID" value="GAA1517389.1"/>
    <property type="molecule type" value="Genomic_DNA"/>
</dbReference>
<dbReference type="Gene3D" id="2.60.40.10">
    <property type="entry name" value="Immunoglobulins"/>
    <property type="match status" value="1"/>
</dbReference>
<organism evidence="7 8">
    <name type="scientific">Kribbella lupini</name>
    <dbReference type="NCBI Taxonomy" id="291602"/>
    <lineage>
        <taxon>Bacteria</taxon>
        <taxon>Bacillati</taxon>
        <taxon>Actinomycetota</taxon>
        <taxon>Actinomycetes</taxon>
        <taxon>Propionibacteriales</taxon>
        <taxon>Kribbellaceae</taxon>
        <taxon>Kribbella</taxon>
    </lineage>
</organism>
<dbReference type="InterPro" id="IPR001764">
    <property type="entry name" value="Glyco_hydro_3_N"/>
</dbReference>
<dbReference type="Gene3D" id="3.20.20.300">
    <property type="entry name" value="Glycoside hydrolase, family 3, N-terminal domain"/>
    <property type="match status" value="1"/>
</dbReference>
<feature type="domain" description="Fibronectin type III-like" evidence="6">
    <location>
        <begin position="610"/>
        <end position="680"/>
    </location>
</feature>
<dbReference type="SUPFAM" id="SSF52279">
    <property type="entry name" value="Beta-D-glucan exohydrolase, C-terminal domain"/>
    <property type="match status" value="1"/>
</dbReference>
<comment type="similarity">
    <text evidence="1 4">Belongs to the glycosyl hydrolase 3 family.</text>
</comment>
<dbReference type="InterPro" id="IPR013783">
    <property type="entry name" value="Ig-like_fold"/>
</dbReference>
<evidence type="ECO:0000256" key="5">
    <source>
        <dbReference type="SAM" id="MobiDB-lite"/>
    </source>
</evidence>
<sequence length="774" mass="82363">MVDEATILGQLTVEEKAALCLGSDFWHTAPVERLGVPAVMLADGPHGLRRQPDEGDHVGIGGSLPATCFPTASALGSSWDVDLVRRVGAAIGVEARAQGVAVVLGPGINIKRSPLCGRNFEYLSEDPLVSGVLGAALVDGLQSQGVGASVKHFAANNQETDRLRVSAEVDERTLREIYLAGFERVVRTARPWTVMCSYNRLNGVHASQNHWLLTDVLRDEWGFDGLVMSDWGAVHDRVASLAAGLDLEMPPKLGISDAAIVAAVASGELDEAVLDRAVERVLRLAARATTPTESFEVDEHHALAREAAADSIVLLKNDGVLPLKPGAGELVAVIGEFARTARYQGAGSSQVNPTRVENAFDELRTALPPEVQLEFAAGFTIESASSDGDEVTDPGDRQEVTGDGRGDRLDPDRADAGLADEAVALAARSAHVLVFLGLPAAEESEGFDRTHIDLPANQLALVERLAAVNPRLIVVLSNGSAVRLAPWEQHAAAVVECWLAGQASGGAVADVLLGKVNPSGRLAESLPLRIEDTPAYLNFPGEHGQVRYGEGVFVGYRGYDAVGCAVSYPFGHGLSYTTFAYADLTVTVEDDLGVNLNCRVTNTGDRAGQEVVQLYVGDPVAQVRRPVRELKGFAKVALEPSESIDVNFTLTARDLSYWSTQQGRWVVEGGEFEFAVGASSRDLRLTTTVDIDAPPLLPRLDEWATLEEWLDHPTGAAALRELIGVDANGNPRGILASPDLLKLIGNFPISSIATFPGLGLTPESVNRLIAEVAD</sequence>
<dbReference type="PANTHER" id="PTHR42715">
    <property type="entry name" value="BETA-GLUCOSIDASE"/>
    <property type="match status" value="1"/>
</dbReference>
<dbReference type="Gene3D" id="3.40.50.1700">
    <property type="entry name" value="Glycoside hydrolase family 3 C-terminal domain"/>
    <property type="match status" value="1"/>
</dbReference>